<feature type="domain" description="Helicase C-terminal" evidence="12">
    <location>
        <begin position="364"/>
        <end position="508"/>
    </location>
</feature>
<keyword evidence="2" id="KW-0547">Nucleotide-binding</keyword>
<feature type="compositionally biased region" description="Basic and acidic residues" evidence="10">
    <location>
        <begin position="27"/>
        <end position="41"/>
    </location>
</feature>
<evidence type="ECO:0000256" key="3">
    <source>
        <dbReference type="ARBA" id="ARBA00022801"/>
    </source>
</evidence>
<feature type="compositionally biased region" description="Basic residues" evidence="10">
    <location>
        <begin position="55"/>
        <end position="64"/>
    </location>
</feature>
<dbReference type="CDD" id="cd18787">
    <property type="entry name" value="SF2_C_DEAD"/>
    <property type="match status" value="1"/>
</dbReference>
<evidence type="ECO:0000256" key="10">
    <source>
        <dbReference type="SAM" id="MobiDB-lite"/>
    </source>
</evidence>
<evidence type="ECO:0000259" key="13">
    <source>
        <dbReference type="PROSITE" id="PS51195"/>
    </source>
</evidence>
<dbReference type="InterPro" id="IPR011545">
    <property type="entry name" value="DEAD/DEAH_box_helicase_dom"/>
</dbReference>
<dbReference type="InterPro" id="IPR014001">
    <property type="entry name" value="Helicase_ATP-bd"/>
</dbReference>
<feature type="domain" description="Helicase ATP-binding" evidence="11">
    <location>
        <begin position="166"/>
        <end position="336"/>
    </location>
</feature>
<comment type="similarity">
    <text evidence="7">Belongs to the DEAD box helicase family. DDX52/ROK1 subfamily.</text>
</comment>
<dbReference type="InterPro" id="IPR014014">
    <property type="entry name" value="RNA_helicase_DEAD_Q_motif"/>
</dbReference>
<proteinExistence type="inferred from homology"/>
<dbReference type="PANTHER" id="PTHR47959:SF15">
    <property type="entry name" value="RNA HELICASE"/>
    <property type="match status" value="1"/>
</dbReference>
<evidence type="ECO:0000313" key="15">
    <source>
        <dbReference type="Proteomes" id="UP000836841"/>
    </source>
</evidence>
<dbReference type="PROSITE" id="PS51195">
    <property type="entry name" value="Q_MOTIF"/>
    <property type="match status" value="1"/>
</dbReference>
<keyword evidence="3" id="KW-0378">Hydrolase</keyword>
<dbReference type="InterPro" id="IPR027417">
    <property type="entry name" value="P-loop_NTPase"/>
</dbReference>
<dbReference type="InterPro" id="IPR001650">
    <property type="entry name" value="Helicase_C-like"/>
</dbReference>
<dbReference type="GO" id="GO:0003724">
    <property type="term" value="F:RNA helicase activity"/>
    <property type="evidence" value="ECO:0007669"/>
    <property type="project" value="UniProtKB-EC"/>
</dbReference>
<protein>
    <recommendedName>
        <fullName evidence="1">RNA helicase</fullName>
        <ecNumber evidence="1">3.6.4.13</ecNumber>
    </recommendedName>
</protein>
<keyword evidence="5" id="KW-0067">ATP-binding</keyword>
<name>A0AAU9S5R9_THLAR</name>
<dbReference type="GO" id="GO:0030490">
    <property type="term" value="P:maturation of SSU-rRNA"/>
    <property type="evidence" value="ECO:0007669"/>
    <property type="project" value="InterPro"/>
</dbReference>
<comment type="catalytic activity">
    <reaction evidence="8">
        <text>ATP + H2O = ADP + phosphate + H(+)</text>
        <dbReference type="Rhea" id="RHEA:13065"/>
        <dbReference type="ChEBI" id="CHEBI:15377"/>
        <dbReference type="ChEBI" id="CHEBI:15378"/>
        <dbReference type="ChEBI" id="CHEBI:30616"/>
        <dbReference type="ChEBI" id="CHEBI:43474"/>
        <dbReference type="ChEBI" id="CHEBI:456216"/>
        <dbReference type="EC" id="3.6.4.13"/>
    </reaction>
</comment>
<feature type="short sequence motif" description="Q motif" evidence="9">
    <location>
        <begin position="135"/>
        <end position="163"/>
    </location>
</feature>
<dbReference type="AlphaFoldDB" id="A0AAU9S5R9"/>
<dbReference type="SMART" id="SM00487">
    <property type="entry name" value="DEXDc"/>
    <property type="match status" value="1"/>
</dbReference>
<dbReference type="GO" id="GO:0005524">
    <property type="term" value="F:ATP binding"/>
    <property type="evidence" value="ECO:0007669"/>
    <property type="project" value="UniProtKB-KW"/>
</dbReference>
<reference evidence="14 15" key="1">
    <citation type="submission" date="2022-03" db="EMBL/GenBank/DDBJ databases">
        <authorList>
            <person name="Nunn A."/>
            <person name="Chopra R."/>
            <person name="Nunn A."/>
            <person name="Contreras Garrido A."/>
        </authorList>
    </citation>
    <scope>NUCLEOTIDE SEQUENCE [LARGE SCALE GENOMIC DNA]</scope>
</reference>
<gene>
    <name evidence="14" type="ORF">TAV2_LOCUS9228</name>
</gene>
<keyword evidence="4" id="KW-0347">Helicase</keyword>
<dbReference type="EC" id="3.6.4.13" evidence="1"/>
<accession>A0AAU9S5R9</accession>
<dbReference type="EMBL" id="OU466859">
    <property type="protein sequence ID" value="CAH2054333.1"/>
    <property type="molecule type" value="Genomic_DNA"/>
</dbReference>
<feature type="domain" description="DEAD-box RNA helicase Q" evidence="13">
    <location>
        <begin position="135"/>
        <end position="163"/>
    </location>
</feature>
<dbReference type="GO" id="GO:0003723">
    <property type="term" value="F:RNA binding"/>
    <property type="evidence" value="ECO:0007669"/>
    <property type="project" value="UniProtKB-KW"/>
</dbReference>
<keyword evidence="15" id="KW-1185">Reference proteome</keyword>
<dbReference type="Proteomes" id="UP000836841">
    <property type="component" value="Chromosome 3"/>
</dbReference>
<dbReference type="PROSITE" id="PS51192">
    <property type="entry name" value="HELICASE_ATP_BIND_1"/>
    <property type="match status" value="1"/>
</dbReference>
<evidence type="ECO:0000313" key="14">
    <source>
        <dbReference type="EMBL" id="CAH2054333.1"/>
    </source>
</evidence>
<dbReference type="Pfam" id="PF00271">
    <property type="entry name" value="Helicase_C"/>
    <property type="match status" value="1"/>
</dbReference>
<evidence type="ECO:0000256" key="8">
    <source>
        <dbReference type="ARBA" id="ARBA00047984"/>
    </source>
</evidence>
<dbReference type="InterPro" id="IPR050079">
    <property type="entry name" value="DEAD_box_RNA_helicase"/>
</dbReference>
<dbReference type="GO" id="GO:0005829">
    <property type="term" value="C:cytosol"/>
    <property type="evidence" value="ECO:0007669"/>
    <property type="project" value="TreeGrafter"/>
</dbReference>
<feature type="region of interest" description="Disordered" evidence="10">
    <location>
        <begin position="27"/>
        <end position="71"/>
    </location>
</feature>
<dbReference type="Pfam" id="PF00270">
    <property type="entry name" value="DEAD"/>
    <property type="match status" value="1"/>
</dbReference>
<dbReference type="SUPFAM" id="SSF52540">
    <property type="entry name" value="P-loop containing nucleoside triphosphate hydrolases"/>
    <property type="match status" value="1"/>
</dbReference>
<evidence type="ECO:0000256" key="9">
    <source>
        <dbReference type="PROSITE-ProRule" id="PRU00552"/>
    </source>
</evidence>
<keyword evidence="6" id="KW-0694">RNA-binding</keyword>
<dbReference type="PROSITE" id="PS51194">
    <property type="entry name" value="HELICASE_CTER"/>
    <property type="match status" value="1"/>
</dbReference>
<dbReference type="CDD" id="cd17957">
    <property type="entry name" value="DEADc_DDX52"/>
    <property type="match status" value="1"/>
</dbReference>
<evidence type="ECO:0000256" key="6">
    <source>
        <dbReference type="ARBA" id="ARBA00022884"/>
    </source>
</evidence>
<sequence length="536" mass="60583">MEKSSYFLFGGTNFNKKKFASDFAKFKNRTEDDDSNKKLSFFEEEEESEQEKKVVSSKKRKRRSANSEPVEGFDVFKSSKKAKGKEERQNTKYEILENPQKELNRQMEKDALARKQYNIHVSGINIPPPLKGFAELSSRYGCKKYILRNLAEMGFKEPTPIQRQAIPVLLSGRECFACAPTGSGKTIGFICPMLMKLKRPSTDGIRAVILSPARELAAQTAREGRKLIKGSKFKIRLMTKPLVKTADFSKLHCDVLISTPMRLKRLIKDKKIDLSKVEFLVLDESDKLFEKGLLNQIDCVVKACSNPSIIRSLFSATLPDSVEELARSIMHDAVRVIIGRKNTASETVNQKLVYAGTEEGKILALRQRFAESLNPPVLIFVQSKERAKELYDELKCEDIRVGVIHSDLPPGEREKAVDSFRAGETWVLIATDVIARGMDFKGINCVINYDFPNSASAYIHRIGRSGRAGRSGEAVTFYTEEDVPFLRNIANTMMSSGCEVPSWIMSLKKKKWKKHTPKRDSISTRPKATAKNDQKE</sequence>
<evidence type="ECO:0000256" key="1">
    <source>
        <dbReference type="ARBA" id="ARBA00012552"/>
    </source>
</evidence>
<evidence type="ECO:0000259" key="11">
    <source>
        <dbReference type="PROSITE" id="PS51192"/>
    </source>
</evidence>
<dbReference type="InterPro" id="IPR044764">
    <property type="entry name" value="DDX52/Rok1_DEADc"/>
</dbReference>
<evidence type="ECO:0000256" key="5">
    <source>
        <dbReference type="ARBA" id="ARBA00022840"/>
    </source>
</evidence>
<evidence type="ECO:0000259" key="12">
    <source>
        <dbReference type="PROSITE" id="PS51194"/>
    </source>
</evidence>
<evidence type="ECO:0000256" key="7">
    <source>
        <dbReference type="ARBA" id="ARBA00024355"/>
    </source>
</evidence>
<organism evidence="14 15">
    <name type="scientific">Thlaspi arvense</name>
    <name type="common">Field penny-cress</name>
    <dbReference type="NCBI Taxonomy" id="13288"/>
    <lineage>
        <taxon>Eukaryota</taxon>
        <taxon>Viridiplantae</taxon>
        <taxon>Streptophyta</taxon>
        <taxon>Embryophyta</taxon>
        <taxon>Tracheophyta</taxon>
        <taxon>Spermatophyta</taxon>
        <taxon>Magnoliopsida</taxon>
        <taxon>eudicotyledons</taxon>
        <taxon>Gunneridae</taxon>
        <taxon>Pentapetalae</taxon>
        <taxon>rosids</taxon>
        <taxon>malvids</taxon>
        <taxon>Brassicales</taxon>
        <taxon>Brassicaceae</taxon>
        <taxon>Thlaspideae</taxon>
        <taxon>Thlaspi</taxon>
    </lineage>
</organism>
<dbReference type="GO" id="GO:0016787">
    <property type="term" value="F:hydrolase activity"/>
    <property type="evidence" value="ECO:0007669"/>
    <property type="project" value="UniProtKB-KW"/>
</dbReference>
<dbReference type="Gene3D" id="3.40.50.300">
    <property type="entry name" value="P-loop containing nucleotide triphosphate hydrolases"/>
    <property type="match status" value="2"/>
</dbReference>
<evidence type="ECO:0000256" key="4">
    <source>
        <dbReference type="ARBA" id="ARBA00022806"/>
    </source>
</evidence>
<dbReference type="SMART" id="SM00490">
    <property type="entry name" value="HELICc"/>
    <property type="match status" value="1"/>
</dbReference>
<dbReference type="PANTHER" id="PTHR47959">
    <property type="entry name" value="ATP-DEPENDENT RNA HELICASE RHLE-RELATED"/>
    <property type="match status" value="1"/>
</dbReference>
<feature type="region of interest" description="Disordered" evidence="10">
    <location>
        <begin position="511"/>
        <end position="536"/>
    </location>
</feature>
<evidence type="ECO:0000256" key="2">
    <source>
        <dbReference type="ARBA" id="ARBA00022741"/>
    </source>
</evidence>